<dbReference type="GeneID" id="39744729"/>
<organism evidence="1 2">
    <name type="scientific">Plasmodium gonderi</name>
    <dbReference type="NCBI Taxonomy" id="77519"/>
    <lineage>
        <taxon>Eukaryota</taxon>
        <taxon>Sar</taxon>
        <taxon>Alveolata</taxon>
        <taxon>Apicomplexa</taxon>
        <taxon>Aconoidasida</taxon>
        <taxon>Haemosporida</taxon>
        <taxon>Plasmodiidae</taxon>
        <taxon>Plasmodium</taxon>
        <taxon>Plasmodium (Plasmodium)</taxon>
    </lineage>
</organism>
<dbReference type="Proteomes" id="UP000195521">
    <property type="component" value="Unassembled WGS sequence"/>
</dbReference>
<reference evidence="2" key="1">
    <citation type="submission" date="2017-04" db="EMBL/GenBank/DDBJ databases">
        <title>Plasmodium gonderi genome.</title>
        <authorList>
            <person name="Arisue N."/>
            <person name="Honma H."/>
            <person name="Kawai S."/>
            <person name="Tougan T."/>
            <person name="Tanabe K."/>
            <person name="Horii T."/>
        </authorList>
    </citation>
    <scope>NUCLEOTIDE SEQUENCE [LARGE SCALE GENOMIC DNA]</scope>
    <source>
        <strain evidence="2">ATCC 30045</strain>
    </source>
</reference>
<evidence type="ECO:0000313" key="1">
    <source>
        <dbReference type="EMBL" id="GAW83921.1"/>
    </source>
</evidence>
<evidence type="ECO:0000313" key="2">
    <source>
        <dbReference type="Proteomes" id="UP000195521"/>
    </source>
</evidence>
<comment type="caution">
    <text evidence="1">The sequence shown here is derived from an EMBL/GenBank/DDBJ whole genome shotgun (WGS) entry which is preliminary data.</text>
</comment>
<protein>
    <submittedName>
        <fullName evidence="1">Variable surface protein</fullName>
    </submittedName>
</protein>
<proteinExistence type="predicted"/>
<sequence length="235" mass="27549">MIENISKDTRGVDGLDNFFNNNNIKREIFDETKCKIAMLYLMDIENEEHSYNITKESGFLYLNYWLHNNVKEHYTRSETKKIYEALLKDHKTIYDDSSCLDYLDYNISNHDINGIDKMISMYVCLNKNKHQGHSSPIDPLCNAVKTFVNKYNAEIHSETGKSEDSKLSHQCINNTRAPTIILTVVTPFGSHLRDLLIRKRNNYNTIDTETNNIKSAELYRDASNYKKYDIYYHCD</sequence>
<dbReference type="AlphaFoldDB" id="A0A1Y1JN73"/>
<dbReference type="RefSeq" id="XP_028546510.1">
    <property type="nucleotide sequence ID" value="XM_028690709.1"/>
</dbReference>
<accession>A0A1Y1JN73</accession>
<gene>
    <name evidence="1" type="ORF">PGO_000110</name>
</gene>
<dbReference type="EMBL" id="BDQF01000027">
    <property type="protein sequence ID" value="GAW83921.1"/>
    <property type="molecule type" value="Genomic_DNA"/>
</dbReference>
<name>A0A1Y1JN73_PLAGO</name>
<keyword evidence="2" id="KW-1185">Reference proteome</keyword>